<organism evidence="1 2">
    <name type="scientific">Rhodopila globiformis</name>
    <name type="common">Rhodopseudomonas globiformis</name>
    <dbReference type="NCBI Taxonomy" id="1071"/>
    <lineage>
        <taxon>Bacteria</taxon>
        <taxon>Pseudomonadati</taxon>
        <taxon>Pseudomonadota</taxon>
        <taxon>Alphaproteobacteria</taxon>
        <taxon>Acetobacterales</taxon>
        <taxon>Acetobacteraceae</taxon>
        <taxon>Rhodopila</taxon>
    </lineage>
</organism>
<sequence length="74" mass="8398">MYLRHGDEVWLTDVIDDPLACWVVAVERDLVRLRLMYDAGLLPELRAFMSRPVELDDASKEVPHPDPAEGPPQA</sequence>
<reference evidence="1 2" key="1">
    <citation type="journal article" date="2018" name="Arch. Microbiol.">
        <title>New insights into the metabolic potential of the phototrophic purple bacterium Rhodopila globiformis DSM 161(T) from its draft genome sequence and evidence for a vanadium-dependent nitrogenase.</title>
        <authorList>
            <person name="Imhoff J.F."/>
            <person name="Rahn T."/>
            <person name="Kunzel S."/>
            <person name="Neulinger S.C."/>
        </authorList>
    </citation>
    <scope>NUCLEOTIDE SEQUENCE [LARGE SCALE GENOMIC DNA]</scope>
    <source>
        <strain evidence="1 2">DSM 161</strain>
    </source>
</reference>
<protein>
    <submittedName>
        <fullName evidence="1">Uncharacterized protein</fullName>
    </submittedName>
</protein>
<name>A0A2S6NAJ8_RHOGL</name>
<comment type="caution">
    <text evidence="1">The sequence shown here is derived from an EMBL/GenBank/DDBJ whole genome shotgun (WGS) entry which is preliminary data.</text>
</comment>
<evidence type="ECO:0000313" key="1">
    <source>
        <dbReference type="EMBL" id="PPQ31635.1"/>
    </source>
</evidence>
<evidence type="ECO:0000313" key="2">
    <source>
        <dbReference type="Proteomes" id="UP000239724"/>
    </source>
</evidence>
<keyword evidence="2" id="KW-1185">Reference proteome</keyword>
<accession>A0A2S6NAJ8</accession>
<dbReference type="AlphaFoldDB" id="A0A2S6NAJ8"/>
<proteinExistence type="predicted"/>
<dbReference type="EMBL" id="NHRY01000187">
    <property type="protein sequence ID" value="PPQ31635.1"/>
    <property type="molecule type" value="Genomic_DNA"/>
</dbReference>
<dbReference type="Proteomes" id="UP000239724">
    <property type="component" value="Unassembled WGS sequence"/>
</dbReference>
<gene>
    <name evidence="1" type="ORF">CCS01_17165</name>
</gene>